<keyword evidence="1" id="KW-0812">Transmembrane</keyword>
<dbReference type="InterPro" id="IPR045584">
    <property type="entry name" value="Pilin-like"/>
</dbReference>
<dbReference type="InterPro" id="IPR012902">
    <property type="entry name" value="N_methyl_site"/>
</dbReference>
<feature type="transmembrane region" description="Helical" evidence="1">
    <location>
        <begin position="12"/>
        <end position="36"/>
    </location>
</feature>
<dbReference type="NCBIfam" id="TIGR02532">
    <property type="entry name" value="IV_pilin_GFxxxE"/>
    <property type="match status" value="1"/>
</dbReference>
<dbReference type="Proteomes" id="UP000295662">
    <property type="component" value="Unassembled WGS sequence"/>
</dbReference>
<dbReference type="EMBL" id="SOCA01000001">
    <property type="protein sequence ID" value="TDU80760.1"/>
    <property type="molecule type" value="Genomic_DNA"/>
</dbReference>
<gene>
    <name evidence="2" type="ORF">EI77_00057</name>
</gene>
<dbReference type="NCBIfam" id="TIGR02596">
    <property type="entry name" value="Verru_Chthon cassette protein D"/>
    <property type="match status" value="1"/>
</dbReference>
<name>A0A4R7SNL0_9BACT</name>
<dbReference type="RefSeq" id="WP_133792758.1">
    <property type="nucleotide sequence ID" value="NZ_SOCA01000001.1"/>
</dbReference>
<keyword evidence="1" id="KW-1133">Transmembrane helix</keyword>
<reference evidence="2 3" key="1">
    <citation type="submission" date="2019-03" db="EMBL/GenBank/DDBJ databases">
        <title>Genomic Encyclopedia of Archaeal and Bacterial Type Strains, Phase II (KMG-II): from individual species to whole genera.</title>
        <authorList>
            <person name="Goeker M."/>
        </authorList>
    </citation>
    <scope>NUCLEOTIDE SEQUENCE [LARGE SCALE GENOMIC DNA]</scope>
    <source>
        <strain evidence="2 3">ATCC 25309</strain>
    </source>
</reference>
<dbReference type="Gene3D" id="3.30.700.10">
    <property type="entry name" value="Glycoprotein, Type 4 Pilin"/>
    <property type="match status" value="1"/>
</dbReference>
<protein>
    <submittedName>
        <fullName evidence="2">Uncharacterized protein (TIGR02596 family)</fullName>
    </submittedName>
</protein>
<dbReference type="AlphaFoldDB" id="A0A4R7SNL0"/>
<accession>A0A4R7SNL0</accession>
<dbReference type="SUPFAM" id="SSF54523">
    <property type="entry name" value="Pili subunits"/>
    <property type="match status" value="1"/>
</dbReference>
<dbReference type="InterPro" id="IPR019836">
    <property type="entry name" value="Verru/Chthon_D"/>
</dbReference>
<comment type="caution">
    <text evidence="2">The sequence shown here is derived from an EMBL/GenBank/DDBJ whole genome shotgun (WGS) entry which is preliminary data.</text>
</comment>
<evidence type="ECO:0000313" key="2">
    <source>
        <dbReference type="EMBL" id="TDU80760.1"/>
    </source>
</evidence>
<evidence type="ECO:0000256" key="1">
    <source>
        <dbReference type="SAM" id="Phobius"/>
    </source>
</evidence>
<sequence>MKNLSPHSFGRVLRPAFSLIEIIVVVMIIAILMALMTPPLLSVMEGNRLTQSGQGLLFRVSMAQQMALTDNRPVELRFFHYADDNGFEGYHATQIYFYDEASNDQEPIESPLYFSQGIMIPDSPVSPLLSGLTEDAPAAEKEPFKSMGAKYQRIIFYPNGSTSINAPLRDAYLTLCAVRTDTSDASVPPINYYTIQIDPVNGSTKSYRPN</sequence>
<keyword evidence="1" id="KW-0472">Membrane</keyword>
<proteinExistence type="predicted"/>
<evidence type="ECO:0000313" key="3">
    <source>
        <dbReference type="Proteomes" id="UP000295662"/>
    </source>
</evidence>
<dbReference type="OrthoDB" id="194207at2"/>
<organism evidence="2 3">
    <name type="scientific">Prosthecobacter fusiformis</name>
    <dbReference type="NCBI Taxonomy" id="48464"/>
    <lineage>
        <taxon>Bacteria</taxon>
        <taxon>Pseudomonadati</taxon>
        <taxon>Verrucomicrobiota</taxon>
        <taxon>Verrucomicrobiia</taxon>
        <taxon>Verrucomicrobiales</taxon>
        <taxon>Verrucomicrobiaceae</taxon>
        <taxon>Prosthecobacter</taxon>
    </lineage>
</organism>
<keyword evidence="3" id="KW-1185">Reference proteome</keyword>